<dbReference type="OrthoDB" id="9782395at2"/>
<dbReference type="STRING" id="1461582.BN1048_00600"/>
<evidence type="ECO:0000313" key="2">
    <source>
        <dbReference type="EMBL" id="CDZ99682.1"/>
    </source>
</evidence>
<dbReference type="InterPro" id="IPR003848">
    <property type="entry name" value="DUF218"/>
</dbReference>
<dbReference type="GO" id="GO:0043164">
    <property type="term" value="P:Gram-negative-bacterium-type cell wall biogenesis"/>
    <property type="evidence" value="ECO:0007669"/>
    <property type="project" value="TreeGrafter"/>
</dbReference>
<evidence type="ECO:0000313" key="3">
    <source>
        <dbReference type="Proteomes" id="UP000044136"/>
    </source>
</evidence>
<dbReference type="eggNOG" id="COG1434">
    <property type="taxonomic scope" value="Bacteria"/>
</dbReference>
<feature type="domain" description="DUF218" evidence="1">
    <location>
        <begin position="37"/>
        <end position="175"/>
    </location>
</feature>
<proteinExistence type="predicted"/>
<dbReference type="PANTHER" id="PTHR30336">
    <property type="entry name" value="INNER MEMBRANE PROTEIN, PROBABLE PERMEASE"/>
    <property type="match status" value="1"/>
</dbReference>
<reference evidence="2 3" key="1">
    <citation type="submission" date="2014-07" db="EMBL/GenBank/DDBJ databases">
        <authorList>
            <person name="Urmite Genomes Urmite Genomes"/>
        </authorList>
    </citation>
    <scope>NUCLEOTIDE SEQUENCE [LARGE SCALE GENOMIC DNA]</scope>
    <source>
        <strain evidence="2 3">13MG44_air</strain>
    </source>
</reference>
<dbReference type="AlphaFoldDB" id="A0A078M3B3"/>
<dbReference type="InterPro" id="IPR014729">
    <property type="entry name" value="Rossmann-like_a/b/a_fold"/>
</dbReference>
<dbReference type="Pfam" id="PF02698">
    <property type="entry name" value="DUF218"/>
    <property type="match status" value="1"/>
</dbReference>
<dbReference type="CDD" id="cd06259">
    <property type="entry name" value="YdcF-like"/>
    <property type="match status" value="1"/>
</dbReference>
<name>A0A078M3B3_9STAP</name>
<dbReference type="GO" id="GO:0005886">
    <property type="term" value="C:plasma membrane"/>
    <property type="evidence" value="ECO:0007669"/>
    <property type="project" value="TreeGrafter"/>
</dbReference>
<keyword evidence="3" id="KW-1185">Reference proteome</keyword>
<dbReference type="EMBL" id="CCSE01000001">
    <property type="protein sequence ID" value="CDZ99682.1"/>
    <property type="molecule type" value="Genomic_DNA"/>
</dbReference>
<dbReference type="HOGENOM" id="CLU_102863_3_0_9"/>
<dbReference type="Gene3D" id="3.40.50.620">
    <property type="entry name" value="HUPs"/>
    <property type="match status" value="1"/>
</dbReference>
<dbReference type="Proteomes" id="UP000044136">
    <property type="component" value="Unassembled WGS sequence"/>
</dbReference>
<dbReference type="PANTHER" id="PTHR30336:SF4">
    <property type="entry name" value="ENVELOPE BIOGENESIS FACTOR ELYC"/>
    <property type="match status" value="1"/>
</dbReference>
<protein>
    <recommendedName>
        <fullName evidence="1">DUF218 domain-containing protein</fullName>
    </recommendedName>
</protein>
<evidence type="ECO:0000259" key="1">
    <source>
        <dbReference type="Pfam" id="PF02698"/>
    </source>
</evidence>
<organism evidence="2 3">
    <name type="scientific">Jeotgalicoccus saudimassiliensis</name>
    <dbReference type="NCBI Taxonomy" id="1461582"/>
    <lineage>
        <taxon>Bacteria</taxon>
        <taxon>Bacillati</taxon>
        <taxon>Bacillota</taxon>
        <taxon>Bacilli</taxon>
        <taxon>Bacillales</taxon>
        <taxon>Staphylococcaceae</taxon>
        <taxon>Jeotgalicoccus</taxon>
    </lineage>
</organism>
<dbReference type="InterPro" id="IPR051599">
    <property type="entry name" value="Cell_Envelope_Assoc"/>
</dbReference>
<accession>A0A078M3B3</accession>
<gene>
    <name evidence="2" type="ORF">BN1048_00600</name>
</gene>
<sequence>MNIKIAIPLLVILALTFIAILIESFIPGESDTPEDSDVIVTLGGGDQGRVKEAADLYQSGYADKVLITPAGDRYNAEELTSIVRHYGVEEEDVIVDTESTSTYSNAERTLEIMDDNNFESAMIVTSDYHLKRAKLAFERLNDNDKTFNYISASNLEGKKGLDREDAFSHWIREFIKIWGYRFGLYNLFG</sequence>
<dbReference type="GO" id="GO:0000270">
    <property type="term" value="P:peptidoglycan metabolic process"/>
    <property type="evidence" value="ECO:0007669"/>
    <property type="project" value="TreeGrafter"/>
</dbReference>
<dbReference type="RefSeq" id="WP_035808285.1">
    <property type="nucleotide sequence ID" value="NZ_CCSE01000001.1"/>
</dbReference>